<feature type="transmembrane region" description="Helical" evidence="8">
    <location>
        <begin position="420"/>
        <end position="441"/>
    </location>
</feature>
<evidence type="ECO:0000256" key="3">
    <source>
        <dbReference type="ARBA" id="ARBA00022692"/>
    </source>
</evidence>
<dbReference type="EMBL" id="CAXHTA020000004">
    <property type="protein sequence ID" value="CAL5220857.1"/>
    <property type="molecule type" value="Genomic_DNA"/>
</dbReference>
<feature type="transmembrane region" description="Helical" evidence="8">
    <location>
        <begin position="178"/>
        <end position="195"/>
    </location>
</feature>
<gene>
    <name evidence="10" type="primary">g2942</name>
    <name evidence="10" type="ORF">VP750_LOCUS2516</name>
</gene>
<keyword evidence="4 8" id="KW-1133">Transmembrane helix</keyword>
<keyword evidence="5 8" id="KW-0472">Membrane</keyword>
<evidence type="ECO:0000256" key="2">
    <source>
        <dbReference type="ARBA" id="ARBA00022448"/>
    </source>
</evidence>
<keyword evidence="3 8" id="KW-0812">Transmembrane</keyword>
<feature type="transmembrane region" description="Helical" evidence="8">
    <location>
        <begin position="133"/>
        <end position="158"/>
    </location>
</feature>
<comment type="subcellular location">
    <subcellularLocation>
        <location evidence="1">Membrane</location>
        <topology evidence="1">Multi-pass membrane protein</topology>
    </subcellularLocation>
</comment>
<protein>
    <submittedName>
        <fullName evidence="10">G2942 protein</fullName>
    </submittedName>
</protein>
<dbReference type="InterPro" id="IPR044770">
    <property type="entry name" value="MFS_spinster-like"/>
</dbReference>
<feature type="region of interest" description="Disordered" evidence="7">
    <location>
        <begin position="63"/>
        <end position="96"/>
    </location>
</feature>
<feature type="transmembrane region" description="Helical" evidence="8">
    <location>
        <begin position="582"/>
        <end position="607"/>
    </location>
</feature>
<feature type="region of interest" description="Disordered" evidence="7">
    <location>
        <begin position="17"/>
        <end position="41"/>
    </location>
</feature>
<feature type="transmembrane region" description="Helical" evidence="8">
    <location>
        <begin position="385"/>
        <end position="408"/>
    </location>
</feature>
<dbReference type="InterPro" id="IPR011701">
    <property type="entry name" value="MFS"/>
</dbReference>
<feature type="domain" description="Major facilitator superfamily (MFS) profile" evidence="9">
    <location>
        <begin position="136"/>
        <end position="554"/>
    </location>
</feature>
<sequence>MAKELAKKASELVSAISSVSAGGLSTRPSRTAYDEVPGQSQEHTVLAHEVLAERASRAAKLGGGISSGGLSTRPSRKAYEEVKSPFEEQKKPSASPLKTLGEDAEVATAGAAVGEPGTMMIGVKLQGAERWKAWGAVALFTFLAILQNMGNFMPAYLYEKMLLDIGMTDAQYGLIQGYAYYLVYGLSMMAAGYVTDKYRLNRVYVVAVGSGLTGAALVIEACANSFTMFLGGIVLNALTSSVVQNIPFTILSDLLPPEQLGLGGAIFGSAVYVGELFCGNVAYATILRGISWRWPVTMCGVAVTVVSAATALLIKEPPVGRFINQKKDETRSSLKDFDTKASILYLVSMSTFWILTVATGLRFMSGSIVAAYMPDYNQQLFPEQTTVFAAESSIVGVCGFLAATYVGILTERLFTRLPEVSLYTTSLGSIVAAGFMALAVFARFVRPDANGGYGLFLTCLAISILFSEGWIGPVTCLVTQILPPELKAFGVSLWCAIANIIMPAGNVLFGIYLMSGNSPSGTPGWVAAARPFLLGSILFGYFFSAALFLTSARLMNRDKLKLETVMQSGTLDAAAPSRERKLGMLVGVCLASAATLTLIAMSFIFSYDPQLVVHGYRG</sequence>
<evidence type="ECO:0000256" key="8">
    <source>
        <dbReference type="SAM" id="Phobius"/>
    </source>
</evidence>
<evidence type="ECO:0000259" key="9">
    <source>
        <dbReference type="PROSITE" id="PS50850"/>
    </source>
</evidence>
<dbReference type="PANTHER" id="PTHR23505:SF79">
    <property type="entry name" value="PROTEIN SPINSTER"/>
    <property type="match status" value="1"/>
</dbReference>
<dbReference type="PANTHER" id="PTHR23505">
    <property type="entry name" value="SPINSTER"/>
    <property type="match status" value="1"/>
</dbReference>
<evidence type="ECO:0000256" key="4">
    <source>
        <dbReference type="ARBA" id="ARBA00022989"/>
    </source>
</evidence>
<reference evidence="10 11" key="1">
    <citation type="submission" date="2024-06" db="EMBL/GenBank/DDBJ databases">
        <authorList>
            <person name="Kraege A."/>
            <person name="Thomma B."/>
        </authorList>
    </citation>
    <scope>NUCLEOTIDE SEQUENCE [LARGE SCALE GENOMIC DNA]</scope>
</reference>
<organism evidence="10 11">
    <name type="scientific">Coccomyxa viridis</name>
    <dbReference type="NCBI Taxonomy" id="1274662"/>
    <lineage>
        <taxon>Eukaryota</taxon>
        <taxon>Viridiplantae</taxon>
        <taxon>Chlorophyta</taxon>
        <taxon>core chlorophytes</taxon>
        <taxon>Trebouxiophyceae</taxon>
        <taxon>Trebouxiophyceae incertae sedis</taxon>
        <taxon>Coccomyxaceae</taxon>
        <taxon>Coccomyxa</taxon>
    </lineage>
</organism>
<feature type="transmembrane region" description="Helical" evidence="8">
    <location>
        <begin position="225"/>
        <end position="248"/>
    </location>
</feature>
<keyword evidence="2" id="KW-0813">Transport</keyword>
<feature type="transmembrane region" description="Helical" evidence="8">
    <location>
        <begin position="453"/>
        <end position="479"/>
    </location>
</feature>
<dbReference type="Gene3D" id="1.20.1250.20">
    <property type="entry name" value="MFS general substrate transporter like domains"/>
    <property type="match status" value="1"/>
</dbReference>
<dbReference type="Pfam" id="PF07690">
    <property type="entry name" value="MFS_1"/>
    <property type="match status" value="1"/>
</dbReference>
<feature type="compositionally biased region" description="Basic and acidic residues" evidence="7">
    <location>
        <begin position="77"/>
        <end position="91"/>
    </location>
</feature>
<proteinExistence type="inferred from homology"/>
<evidence type="ECO:0000256" key="6">
    <source>
        <dbReference type="ARBA" id="ARBA00024338"/>
    </source>
</evidence>
<accession>A0ABP1FTP1</accession>
<keyword evidence="11" id="KW-1185">Reference proteome</keyword>
<evidence type="ECO:0000256" key="7">
    <source>
        <dbReference type="SAM" id="MobiDB-lite"/>
    </source>
</evidence>
<name>A0ABP1FTP1_9CHLO</name>
<comment type="caution">
    <text evidence="10">The sequence shown here is derived from an EMBL/GenBank/DDBJ whole genome shotgun (WGS) entry which is preliminary data.</text>
</comment>
<comment type="similarity">
    <text evidence="6">Belongs to the major facilitator superfamily. Spinster (TC 2.A.1.49) family.</text>
</comment>
<dbReference type="Proteomes" id="UP001497392">
    <property type="component" value="Unassembled WGS sequence"/>
</dbReference>
<dbReference type="InterPro" id="IPR020846">
    <property type="entry name" value="MFS_dom"/>
</dbReference>
<feature type="transmembrane region" description="Helical" evidence="8">
    <location>
        <begin position="491"/>
        <end position="512"/>
    </location>
</feature>
<feature type="transmembrane region" description="Helical" evidence="8">
    <location>
        <begin position="343"/>
        <end position="365"/>
    </location>
</feature>
<feature type="transmembrane region" description="Helical" evidence="8">
    <location>
        <begin position="260"/>
        <end position="286"/>
    </location>
</feature>
<evidence type="ECO:0000313" key="11">
    <source>
        <dbReference type="Proteomes" id="UP001497392"/>
    </source>
</evidence>
<evidence type="ECO:0000313" key="10">
    <source>
        <dbReference type="EMBL" id="CAL5220857.1"/>
    </source>
</evidence>
<dbReference type="PROSITE" id="PS50850">
    <property type="entry name" value="MFS"/>
    <property type="match status" value="1"/>
</dbReference>
<dbReference type="SUPFAM" id="SSF103473">
    <property type="entry name" value="MFS general substrate transporter"/>
    <property type="match status" value="1"/>
</dbReference>
<dbReference type="CDD" id="cd06174">
    <property type="entry name" value="MFS"/>
    <property type="match status" value="1"/>
</dbReference>
<feature type="transmembrane region" description="Helical" evidence="8">
    <location>
        <begin position="532"/>
        <end position="552"/>
    </location>
</feature>
<evidence type="ECO:0000256" key="5">
    <source>
        <dbReference type="ARBA" id="ARBA00023136"/>
    </source>
</evidence>
<dbReference type="InterPro" id="IPR036259">
    <property type="entry name" value="MFS_trans_sf"/>
</dbReference>
<evidence type="ECO:0000256" key="1">
    <source>
        <dbReference type="ARBA" id="ARBA00004141"/>
    </source>
</evidence>